<organism evidence="1 2">
    <name type="scientific">Glossina palpalis gambiensis</name>
    <dbReference type="NCBI Taxonomy" id="67801"/>
    <lineage>
        <taxon>Eukaryota</taxon>
        <taxon>Metazoa</taxon>
        <taxon>Ecdysozoa</taxon>
        <taxon>Arthropoda</taxon>
        <taxon>Hexapoda</taxon>
        <taxon>Insecta</taxon>
        <taxon>Pterygota</taxon>
        <taxon>Neoptera</taxon>
        <taxon>Endopterygota</taxon>
        <taxon>Diptera</taxon>
        <taxon>Brachycera</taxon>
        <taxon>Muscomorpha</taxon>
        <taxon>Hippoboscoidea</taxon>
        <taxon>Glossinidae</taxon>
        <taxon>Glossina</taxon>
    </lineage>
</organism>
<dbReference type="Proteomes" id="UP000092460">
    <property type="component" value="Unassembled WGS sequence"/>
</dbReference>
<dbReference type="EnsemblMetazoa" id="GPPI024407-RA">
    <property type="protein sequence ID" value="GPPI024407-PA"/>
    <property type="gene ID" value="GPPI024407"/>
</dbReference>
<dbReference type="AlphaFoldDB" id="A0A1B0BB18"/>
<reference evidence="2" key="1">
    <citation type="submission" date="2015-01" db="EMBL/GenBank/DDBJ databases">
        <authorList>
            <person name="Aksoy S."/>
            <person name="Warren W."/>
            <person name="Wilson R.K."/>
        </authorList>
    </citation>
    <scope>NUCLEOTIDE SEQUENCE [LARGE SCALE GENOMIC DNA]</scope>
    <source>
        <strain evidence="2">IAEA</strain>
    </source>
</reference>
<name>A0A1B0BB18_9MUSC</name>
<sequence length="202" mass="22741">MNAGEKGIYVPYGTWDNACSRWFLYPANLYCVSKADESPGFFLKIPKNIPRLGRRSAVGGKQENSVSTLNDWFISSASRKRALFNAPLLMPERELAVVQPVNSNTLLELLEKDAIANENIKFVHWKDFDLALQLDGDLYDKVSSLGRRPDQSLKQDLTLGGYVPIISSNALDNSNRDYRFYGSALEPYQARYKIDLLGLNAI</sequence>
<proteinExistence type="predicted"/>
<reference evidence="1" key="2">
    <citation type="submission" date="2020-05" db="UniProtKB">
        <authorList>
            <consortium name="EnsemblMetazoa"/>
        </authorList>
    </citation>
    <scope>IDENTIFICATION</scope>
    <source>
        <strain evidence="1">IAEA</strain>
    </source>
</reference>
<keyword evidence="2" id="KW-1185">Reference proteome</keyword>
<dbReference type="VEuPathDB" id="VectorBase:GPPI024407"/>
<evidence type="ECO:0000313" key="1">
    <source>
        <dbReference type="EnsemblMetazoa" id="GPPI024407-PA"/>
    </source>
</evidence>
<evidence type="ECO:0000313" key="2">
    <source>
        <dbReference type="Proteomes" id="UP000092460"/>
    </source>
</evidence>
<accession>A0A1B0BB18</accession>
<dbReference type="EMBL" id="JXJN01011276">
    <property type="status" value="NOT_ANNOTATED_CDS"/>
    <property type="molecule type" value="Genomic_DNA"/>
</dbReference>
<protein>
    <submittedName>
        <fullName evidence="1">Uncharacterized protein</fullName>
    </submittedName>
</protein>
<dbReference type="STRING" id="67801.A0A1B0BB18"/>